<dbReference type="RefSeq" id="WP_144761786.1">
    <property type="nucleotide sequence ID" value="NZ_VMNW02000171.1"/>
</dbReference>
<evidence type="ECO:0000313" key="3">
    <source>
        <dbReference type="EMBL" id="KAA9148522.1"/>
    </source>
</evidence>
<sequence>MTTSIEIPAAGDYRIDGAGSGLSFTTRHFFGLGPVRGTFRIREGRLTVADDVANSEVAATIDAASIDTRNGARDRTVRSAQYLKTDEHPDITFASSGLEQADGQWVLRGTLTVRGNSGPLDVHLSSAAEDGSRLRVRAHSRVDRYAFGVTAMKGMTGRYLDLELDLVADRA</sequence>
<dbReference type="InterPro" id="IPR007372">
    <property type="entry name" value="Lipid/polyisoprenoid-bd_YceI"/>
</dbReference>
<keyword evidence="4" id="KW-1185">Reference proteome</keyword>
<proteinExistence type="inferred from homology"/>
<gene>
    <name evidence="3" type="ORF">FPZ12_044900</name>
</gene>
<dbReference type="PANTHER" id="PTHR34406:SF1">
    <property type="entry name" value="PROTEIN YCEI"/>
    <property type="match status" value="1"/>
</dbReference>
<dbReference type="SUPFAM" id="SSF101874">
    <property type="entry name" value="YceI-like"/>
    <property type="match status" value="1"/>
</dbReference>
<evidence type="ECO:0000313" key="4">
    <source>
        <dbReference type="Proteomes" id="UP000319769"/>
    </source>
</evidence>
<accession>A0A5N0UP89</accession>
<dbReference type="AlphaFoldDB" id="A0A5N0UP89"/>
<dbReference type="SMART" id="SM00867">
    <property type="entry name" value="YceI"/>
    <property type="match status" value="1"/>
</dbReference>
<comment type="caution">
    <text evidence="3">The sequence shown here is derived from an EMBL/GenBank/DDBJ whole genome shotgun (WGS) entry which is preliminary data.</text>
</comment>
<dbReference type="OrthoDB" id="9811006at2"/>
<dbReference type="EMBL" id="VMNW02000171">
    <property type="protein sequence ID" value="KAA9148522.1"/>
    <property type="molecule type" value="Genomic_DNA"/>
</dbReference>
<name>A0A5N0UP89_9PSEU</name>
<dbReference type="InterPro" id="IPR036761">
    <property type="entry name" value="TTHA0802/YceI-like_sf"/>
</dbReference>
<dbReference type="Pfam" id="PF04264">
    <property type="entry name" value="YceI"/>
    <property type="match status" value="1"/>
</dbReference>
<comment type="similarity">
    <text evidence="1">Belongs to the UPF0312 family.</text>
</comment>
<dbReference type="PANTHER" id="PTHR34406">
    <property type="entry name" value="PROTEIN YCEI"/>
    <property type="match status" value="1"/>
</dbReference>
<dbReference type="Proteomes" id="UP000319769">
    <property type="component" value="Unassembled WGS sequence"/>
</dbReference>
<evidence type="ECO:0000259" key="2">
    <source>
        <dbReference type="SMART" id="SM00867"/>
    </source>
</evidence>
<feature type="domain" description="Lipid/polyisoprenoid-binding YceI-like" evidence="2">
    <location>
        <begin position="12"/>
        <end position="169"/>
    </location>
</feature>
<organism evidence="3 4">
    <name type="scientific">Amycolatopsis acidicola</name>
    <dbReference type="NCBI Taxonomy" id="2596893"/>
    <lineage>
        <taxon>Bacteria</taxon>
        <taxon>Bacillati</taxon>
        <taxon>Actinomycetota</taxon>
        <taxon>Actinomycetes</taxon>
        <taxon>Pseudonocardiales</taxon>
        <taxon>Pseudonocardiaceae</taxon>
        <taxon>Amycolatopsis</taxon>
    </lineage>
</organism>
<reference evidence="3" key="1">
    <citation type="submission" date="2019-09" db="EMBL/GenBank/DDBJ databases">
        <authorList>
            <person name="Teo W.F.A."/>
            <person name="Duangmal K."/>
        </authorList>
    </citation>
    <scope>NUCLEOTIDE SEQUENCE [LARGE SCALE GENOMIC DNA]</scope>
    <source>
        <strain evidence="3">K81G1</strain>
    </source>
</reference>
<protein>
    <submittedName>
        <fullName evidence="3">YceI family protein</fullName>
    </submittedName>
</protein>
<dbReference type="Gene3D" id="2.40.128.110">
    <property type="entry name" value="Lipid/polyisoprenoid-binding, YceI-like"/>
    <property type="match status" value="1"/>
</dbReference>
<evidence type="ECO:0000256" key="1">
    <source>
        <dbReference type="ARBA" id="ARBA00008812"/>
    </source>
</evidence>